<dbReference type="InterPro" id="IPR011322">
    <property type="entry name" value="N-reg_PII-like_a/b"/>
</dbReference>
<evidence type="ECO:0000313" key="2">
    <source>
        <dbReference type="EMBL" id="ABX08436.1"/>
    </source>
</evidence>
<dbReference type="Pfam" id="PF03091">
    <property type="entry name" value="CutA1"/>
    <property type="match status" value="1"/>
</dbReference>
<dbReference type="STRING" id="93059.P9211_05051"/>
<name>A9BEC6_PROM4</name>
<dbReference type="SUPFAM" id="SSF54913">
    <property type="entry name" value="GlnB-like"/>
    <property type="match status" value="1"/>
</dbReference>
<dbReference type="HOGENOM" id="CLU_098807_2_2_3"/>
<dbReference type="Gene3D" id="3.30.70.120">
    <property type="match status" value="1"/>
</dbReference>
<evidence type="ECO:0000313" key="3">
    <source>
        <dbReference type="Proteomes" id="UP000000788"/>
    </source>
</evidence>
<dbReference type="InterPro" id="IPR015867">
    <property type="entry name" value="N-reg_PII/ATP_PRibTrfase_C"/>
</dbReference>
<dbReference type="EMBL" id="CP000878">
    <property type="protein sequence ID" value="ABX08436.1"/>
    <property type="molecule type" value="Genomic_DNA"/>
</dbReference>
<dbReference type="GO" id="GO:0010038">
    <property type="term" value="P:response to metal ion"/>
    <property type="evidence" value="ECO:0007669"/>
    <property type="project" value="InterPro"/>
</dbReference>
<proteinExistence type="inferred from homology"/>
<sequence>MPGDLIYLYLINFSCLFMPEPLQSNQFILVVTTEKDIAKAKSMARSLLNKKFAACISFKEVRSIYWWENSLEESNEVQLQIKTSKDKFNLLLKEVKSLHSYDLPEIISWSASCDKEYANWLNQSLLDY</sequence>
<dbReference type="KEGG" id="pmj:P9211_05051"/>
<dbReference type="InterPro" id="IPR004323">
    <property type="entry name" value="Ion_tolerance_CutA"/>
</dbReference>
<comment type="similarity">
    <text evidence="1">Belongs to the CutA family.</text>
</comment>
<dbReference type="eggNOG" id="COG1324">
    <property type="taxonomic scope" value="Bacteria"/>
</dbReference>
<evidence type="ECO:0000256" key="1">
    <source>
        <dbReference type="ARBA" id="ARBA00010169"/>
    </source>
</evidence>
<dbReference type="AlphaFoldDB" id="A9BEC6"/>
<dbReference type="PANTHER" id="PTHR23419">
    <property type="entry name" value="DIVALENT CATION TOLERANCE CUTA-RELATED"/>
    <property type="match status" value="1"/>
</dbReference>
<organism evidence="2 3">
    <name type="scientific">Prochlorococcus marinus (strain MIT 9211)</name>
    <dbReference type="NCBI Taxonomy" id="93059"/>
    <lineage>
        <taxon>Bacteria</taxon>
        <taxon>Bacillati</taxon>
        <taxon>Cyanobacteriota</taxon>
        <taxon>Cyanophyceae</taxon>
        <taxon>Synechococcales</taxon>
        <taxon>Prochlorococcaceae</taxon>
        <taxon>Prochlorococcus</taxon>
    </lineage>
</organism>
<dbReference type="PANTHER" id="PTHR23419:SF8">
    <property type="entry name" value="FI09726P"/>
    <property type="match status" value="1"/>
</dbReference>
<dbReference type="Proteomes" id="UP000000788">
    <property type="component" value="Chromosome"/>
</dbReference>
<gene>
    <name evidence="2" type="primary">cutA</name>
    <name evidence="2" type="ordered locus">P9211_05051</name>
</gene>
<keyword evidence="3" id="KW-1185">Reference proteome</keyword>
<dbReference type="GO" id="GO:0005507">
    <property type="term" value="F:copper ion binding"/>
    <property type="evidence" value="ECO:0007669"/>
    <property type="project" value="TreeGrafter"/>
</dbReference>
<reference evidence="2 3" key="1">
    <citation type="journal article" date="2007" name="PLoS Genet.">
        <title>Patterns and implications of gene gain and loss in the evolution of Prochlorococcus.</title>
        <authorList>
            <person name="Kettler G.C."/>
            <person name="Martiny A.C."/>
            <person name="Huang K."/>
            <person name="Zucker J."/>
            <person name="Coleman M.L."/>
            <person name="Rodrigue S."/>
            <person name="Chen F."/>
            <person name="Lapidus A."/>
            <person name="Ferriera S."/>
            <person name="Johnson J."/>
            <person name="Steglich C."/>
            <person name="Church G.M."/>
            <person name="Richardson P."/>
            <person name="Chisholm S.W."/>
        </authorList>
    </citation>
    <scope>NUCLEOTIDE SEQUENCE [LARGE SCALE GENOMIC DNA]</scope>
    <source>
        <strain evidence="3">MIT 9211</strain>
    </source>
</reference>
<protein>
    <submittedName>
        <fullName evidence="2">CutA1 divalent ion tolerance protein</fullName>
    </submittedName>
</protein>
<accession>A9BEC6</accession>